<dbReference type="EMBL" id="GL380191">
    <property type="protein sequence ID" value="EGT50025.1"/>
    <property type="molecule type" value="Genomic_DNA"/>
</dbReference>
<evidence type="ECO:0000313" key="1">
    <source>
        <dbReference type="EMBL" id="EGT50025.1"/>
    </source>
</evidence>
<sequence>MHGLNQFFEAVVTSYSTQSTKLEEMTSKKEAYKKMVKHMRIDSDAKNRLCLKLTKLAETLCNGDPLHYQIGHQMLEMFLESVDFAEYDEKRLDAAEKAETPPENPNLLIDLRQLLASIRKSQNKRVVLDRCLEKPSNQYDHNGADGGYGGGDGRW</sequence>
<protein>
    <submittedName>
        <fullName evidence="1">Uncharacterized protein</fullName>
    </submittedName>
</protein>
<proteinExistence type="predicted"/>
<dbReference type="HOGENOM" id="CLU_1697063_0_0_1"/>
<reference evidence="2" key="1">
    <citation type="submission" date="2011-07" db="EMBL/GenBank/DDBJ databases">
        <authorList>
            <consortium name="Caenorhabditis brenneri Sequencing and Analysis Consortium"/>
            <person name="Wilson R.K."/>
        </authorList>
    </citation>
    <scope>NUCLEOTIDE SEQUENCE [LARGE SCALE GENOMIC DNA]</scope>
    <source>
        <strain evidence="2">PB2801</strain>
    </source>
</reference>
<accession>G0PAV6</accession>
<name>G0PAV6_CAEBE</name>
<organism evidence="2">
    <name type="scientific">Caenorhabditis brenneri</name>
    <name type="common">Nematode worm</name>
    <dbReference type="NCBI Taxonomy" id="135651"/>
    <lineage>
        <taxon>Eukaryota</taxon>
        <taxon>Metazoa</taxon>
        <taxon>Ecdysozoa</taxon>
        <taxon>Nematoda</taxon>
        <taxon>Chromadorea</taxon>
        <taxon>Rhabditida</taxon>
        <taxon>Rhabditina</taxon>
        <taxon>Rhabditomorpha</taxon>
        <taxon>Rhabditoidea</taxon>
        <taxon>Rhabditidae</taxon>
        <taxon>Peloderinae</taxon>
        <taxon>Caenorhabditis</taxon>
    </lineage>
</organism>
<keyword evidence="2" id="KW-1185">Reference proteome</keyword>
<dbReference type="AlphaFoldDB" id="G0PAV6"/>
<evidence type="ECO:0000313" key="2">
    <source>
        <dbReference type="Proteomes" id="UP000008068"/>
    </source>
</evidence>
<gene>
    <name evidence="1" type="ORF">CAEBREN_01337</name>
</gene>
<dbReference type="Proteomes" id="UP000008068">
    <property type="component" value="Unassembled WGS sequence"/>
</dbReference>
<dbReference type="InParanoid" id="G0PAV6"/>